<dbReference type="InParanoid" id="A0A212QV78"/>
<dbReference type="InterPro" id="IPR016032">
    <property type="entry name" value="Sig_transdc_resp-reg_C-effctor"/>
</dbReference>
<dbReference type="OrthoDB" id="9780153at2"/>
<reference evidence="7" key="1">
    <citation type="submission" date="2017-06" db="EMBL/GenBank/DDBJ databases">
        <authorList>
            <person name="Varghese N."/>
            <person name="Submissions S."/>
        </authorList>
    </citation>
    <scope>NUCLEOTIDE SEQUENCE [LARGE SCALE GENOMIC DNA]</scope>
    <source>
        <strain evidence="7">JAD2</strain>
    </source>
</reference>
<dbReference type="SMART" id="SM00448">
    <property type="entry name" value="REC"/>
    <property type="match status" value="1"/>
</dbReference>
<organism evidence="6 7">
    <name type="scientific">Thermoflexus hugenholtzii JAD2</name>
    <dbReference type="NCBI Taxonomy" id="877466"/>
    <lineage>
        <taxon>Bacteria</taxon>
        <taxon>Bacillati</taxon>
        <taxon>Chloroflexota</taxon>
        <taxon>Thermoflexia</taxon>
        <taxon>Thermoflexales</taxon>
        <taxon>Thermoflexaceae</taxon>
        <taxon>Thermoflexus</taxon>
    </lineage>
</organism>
<proteinExistence type="predicted"/>
<dbReference type="InterPro" id="IPR011006">
    <property type="entry name" value="CheY-like_superfamily"/>
</dbReference>
<dbReference type="Pfam" id="PF00196">
    <property type="entry name" value="GerE"/>
    <property type="match status" value="1"/>
</dbReference>
<evidence type="ECO:0000259" key="5">
    <source>
        <dbReference type="PROSITE" id="PS50110"/>
    </source>
</evidence>
<dbReference type="PROSITE" id="PS50110">
    <property type="entry name" value="RESPONSE_REGULATORY"/>
    <property type="match status" value="1"/>
</dbReference>
<dbReference type="GO" id="GO:0000160">
    <property type="term" value="P:phosphorelay signal transduction system"/>
    <property type="evidence" value="ECO:0007669"/>
    <property type="project" value="InterPro"/>
</dbReference>
<dbReference type="PROSITE" id="PS50043">
    <property type="entry name" value="HTH_LUXR_2"/>
    <property type="match status" value="1"/>
</dbReference>
<evidence type="ECO:0000256" key="1">
    <source>
        <dbReference type="ARBA" id="ARBA00022553"/>
    </source>
</evidence>
<evidence type="ECO:0000256" key="3">
    <source>
        <dbReference type="PROSITE-ProRule" id="PRU00169"/>
    </source>
</evidence>
<evidence type="ECO:0000313" key="6">
    <source>
        <dbReference type="EMBL" id="SNB63563.1"/>
    </source>
</evidence>
<dbReference type="GO" id="GO:0006355">
    <property type="term" value="P:regulation of DNA-templated transcription"/>
    <property type="evidence" value="ECO:0007669"/>
    <property type="project" value="InterPro"/>
</dbReference>
<dbReference type="AlphaFoldDB" id="A0A212QV78"/>
<dbReference type="InterPro" id="IPR039420">
    <property type="entry name" value="WalR-like"/>
</dbReference>
<dbReference type="PRINTS" id="PR00038">
    <property type="entry name" value="HTHLUXR"/>
</dbReference>
<name>A0A212QV78_9CHLR</name>
<dbReference type="InterPro" id="IPR001789">
    <property type="entry name" value="Sig_transdc_resp-reg_receiver"/>
</dbReference>
<evidence type="ECO:0000313" key="7">
    <source>
        <dbReference type="Proteomes" id="UP000197025"/>
    </source>
</evidence>
<dbReference type="CDD" id="cd06170">
    <property type="entry name" value="LuxR_C_like"/>
    <property type="match status" value="1"/>
</dbReference>
<dbReference type="EMBL" id="FYEK01000025">
    <property type="protein sequence ID" value="SNB63563.1"/>
    <property type="molecule type" value="Genomic_DNA"/>
</dbReference>
<dbReference type="SUPFAM" id="SSF52172">
    <property type="entry name" value="CheY-like"/>
    <property type="match status" value="1"/>
</dbReference>
<dbReference type="Pfam" id="PF00072">
    <property type="entry name" value="Response_reg"/>
    <property type="match status" value="1"/>
</dbReference>
<dbReference type="InterPro" id="IPR000792">
    <property type="entry name" value="Tscrpt_reg_LuxR_C"/>
</dbReference>
<dbReference type="PANTHER" id="PTHR43214">
    <property type="entry name" value="TWO-COMPONENT RESPONSE REGULATOR"/>
    <property type="match status" value="1"/>
</dbReference>
<dbReference type="RefSeq" id="WP_088570926.1">
    <property type="nucleotide sequence ID" value="NZ_FYEK01000025.1"/>
</dbReference>
<evidence type="ECO:0000259" key="4">
    <source>
        <dbReference type="PROSITE" id="PS50043"/>
    </source>
</evidence>
<dbReference type="PANTHER" id="PTHR43214:SF43">
    <property type="entry name" value="TWO-COMPONENT RESPONSE REGULATOR"/>
    <property type="match status" value="1"/>
</dbReference>
<accession>A0A212QV78</accession>
<dbReference type="PROSITE" id="PS00622">
    <property type="entry name" value="HTH_LUXR_1"/>
    <property type="match status" value="1"/>
</dbReference>
<feature type="domain" description="Response regulatory" evidence="5">
    <location>
        <begin position="4"/>
        <end position="120"/>
    </location>
</feature>
<dbReference type="FunCoup" id="A0A212QV78">
    <property type="interactions" value="132"/>
</dbReference>
<keyword evidence="2" id="KW-0238">DNA-binding</keyword>
<dbReference type="Gene3D" id="3.40.50.2300">
    <property type="match status" value="1"/>
</dbReference>
<dbReference type="SUPFAM" id="SSF46894">
    <property type="entry name" value="C-terminal effector domain of the bipartite response regulators"/>
    <property type="match status" value="1"/>
</dbReference>
<dbReference type="InterPro" id="IPR058245">
    <property type="entry name" value="NreC/VraR/RcsB-like_REC"/>
</dbReference>
<dbReference type="SMART" id="SM00421">
    <property type="entry name" value="HTH_LUXR"/>
    <property type="match status" value="1"/>
</dbReference>
<sequence>MGIRILIADDHAIVRAGIRALLQLYPDFEVVGEAADGHEAILQTRRLQPDIVLMDIGMPGMDGLAATREIVRIAPRTRVLILSQHENREYVMPALRAGASGYVLKRAPDETLIRAIRAVYAGETYMDPRLTDLLVEEVRRSGEGPTDPLETLSEREREILVLLAQGKSYQEIAQTLFISVKTVDFHRANLMRKLGLKNRAELVQFAMRRGLI</sequence>
<evidence type="ECO:0000256" key="2">
    <source>
        <dbReference type="ARBA" id="ARBA00023125"/>
    </source>
</evidence>
<keyword evidence="7" id="KW-1185">Reference proteome</keyword>
<protein>
    <submittedName>
        <fullName evidence="6">Two component transcriptional regulator, LuxR family</fullName>
    </submittedName>
</protein>
<gene>
    <name evidence="6" type="ORF">SAMN02746019_00006610</name>
</gene>
<keyword evidence="1 3" id="KW-0597">Phosphoprotein</keyword>
<dbReference type="GO" id="GO:0003677">
    <property type="term" value="F:DNA binding"/>
    <property type="evidence" value="ECO:0007669"/>
    <property type="project" value="UniProtKB-KW"/>
</dbReference>
<feature type="domain" description="HTH luxR-type" evidence="4">
    <location>
        <begin position="145"/>
        <end position="210"/>
    </location>
</feature>
<dbReference type="Proteomes" id="UP000197025">
    <property type="component" value="Unassembled WGS sequence"/>
</dbReference>
<feature type="modified residue" description="4-aspartylphosphate" evidence="3">
    <location>
        <position position="55"/>
    </location>
</feature>
<dbReference type="CDD" id="cd17535">
    <property type="entry name" value="REC_NarL-like"/>
    <property type="match status" value="1"/>
</dbReference>